<feature type="signal peptide" evidence="1">
    <location>
        <begin position="1"/>
        <end position="28"/>
    </location>
</feature>
<protein>
    <submittedName>
        <fullName evidence="2">Uncharacterized protein</fullName>
    </submittedName>
</protein>
<reference evidence="2" key="1">
    <citation type="submission" date="2014-09" db="EMBL/GenBank/DDBJ databases">
        <authorList>
            <person name="Magalhaes I.L.F."/>
            <person name="Oliveira U."/>
            <person name="Santos F.R."/>
            <person name="Vidigal T.H.D.A."/>
            <person name="Brescovit A.D."/>
            <person name="Santos A.J."/>
        </authorList>
    </citation>
    <scope>NUCLEOTIDE SEQUENCE</scope>
    <source>
        <tissue evidence="2">Shoot tissue taken approximately 20 cm above the soil surface</tissue>
    </source>
</reference>
<accession>A0A0A9HFM8</accession>
<name>A0A0A9HFM8_ARUDO</name>
<dbReference type="AlphaFoldDB" id="A0A0A9HFM8"/>
<evidence type="ECO:0000256" key="1">
    <source>
        <dbReference type="SAM" id="SignalP"/>
    </source>
</evidence>
<reference evidence="2" key="2">
    <citation type="journal article" date="2015" name="Data Brief">
        <title>Shoot transcriptome of the giant reed, Arundo donax.</title>
        <authorList>
            <person name="Barrero R.A."/>
            <person name="Guerrero F.D."/>
            <person name="Moolhuijzen P."/>
            <person name="Goolsby J.A."/>
            <person name="Tidwell J."/>
            <person name="Bellgard S.E."/>
            <person name="Bellgard M.I."/>
        </authorList>
    </citation>
    <scope>NUCLEOTIDE SEQUENCE</scope>
    <source>
        <tissue evidence="2">Shoot tissue taken approximately 20 cm above the soil surface</tissue>
    </source>
</reference>
<sequence>MHRRYLTMMVSPGAVLHLLLIWFPKSMQQTCKNEDMVIHIADSTPCNYAMCYWGSTRSESIIIL</sequence>
<proteinExistence type="predicted"/>
<organism evidence="2">
    <name type="scientific">Arundo donax</name>
    <name type="common">Giant reed</name>
    <name type="synonym">Donax arundinaceus</name>
    <dbReference type="NCBI Taxonomy" id="35708"/>
    <lineage>
        <taxon>Eukaryota</taxon>
        <taxon>Viridiplantae</taxon>
        <taxon>Streptophyta</taxon>
        <taxon>Embryophyta</taxon>
        <taxon>Tracheophyta</taxon>
        <taxon>Spermatophyta</taxon>
        <taxon>Magnoliopsida</taxon>
        <taxon>Liliopsida</taxon>
        <taxon>Poales</taxon>
        <taxon>Poaceae</taxon>
        <taxon>PACMAD clade</taxon>
        <taxon>Arundinoideae</taxon>
        <taxon>Arundineae</taxon>
        <taxon>Arundo</taxon>
    </lineage>
</organism>
<feature type="chain" id="PRO_5002045297" evidence="1">
    <location>
        <begin position="29"/>
        <end position="64"/>
    </location>
</feature>
<dbReference type="EMBL" id="GBRH01164255">
    <property type="protein sequence ID" value="JAE33641.1"/>
    <property type="molecule type" value="Transcribed_RNA"/>
</dbReference>
<keyword evidence="1" id="KW-0732">Signal</keyword>
<evidence type="ECO:0000313" key="2">
    <source>
        <dbReference type="EMBL" id="JAE33641.1"/>
    </source>
</evidence>